<dbReference type="EMBL" id="QEYD01000013">
    <property type="protein sequence ID" value="PWE27060.1"/>
    <property type="molecule type" value="Genomic_DNA"/>
</dbReference>
<keyword evidence="2" id="KW-1185">Reference proteome</keyword>
<proteinExistence type="predicted"/>
<gene>
    <name evidence="1" type="ORF">C4N9_18825</name>
</gene>
<reference evidence="1 2" key="1">
    <citation type="submission" date="2018-05" db="EMBL/GenBank/DDBJ databases">
        <title>Pararhodobacter marina sp. nov., isolated from deep-sea water of the Indian Ocean.</title>
        <authorList>
            <person name="Lai Q.Sr."/>
            <person name="Liu X."/>
            <person name="Shao Z."/>
        </authorList>
    </citation>
    <scope>NUCLEOTIDE SEQUENCE [LARGE SCALE GENOMIC DNA]</scope>
    <source>
        <strain evidence="1 2">CIC4N-9</strain>
    </source>
</reference>
<dbReference type="Proteomes" id="UP000244940">
    <property type="component" value="Unassembled WGS sequence"/>
</dbReference>
<accession>A0A2U2C5A1</accession>
<organism evidence="1 2">
    <name type="scientific">Pararhodobacter marinus</name>
    <dbReference type="NCBI Taxonomy" id="2184063"/>
    <lineage>
        <taxon>Bacteria</taxon>
        <taxon>Pseudomonadati</taxon>
        <taxon>Pseudomonadota</taxon>
        <taxon>Alphaproteobacteria</taxon>
        <taxon>Rhodobacterales</taxon>
        <taxon>Paracoccaceae</taxon>
        <taxon>Pararhodobacter</taxon>
    </lineage>
</organism>
<dbReference type="AlphaFoldDB" id="A0A2U2C5A1"/>
<evidence type="ECO:0000313" key="2">
    <source>
        <dbReference type="Proteomes" id="UP000244940"/>
    </source>
</evidence>
<comment type="caution">
    <text evidence="1">The sequence shown here is derived from an EMBL/GenBank/DDBJ whole genome shotgun (WGS) entry which is preliminary data.</text>
</comment>
<protein>
    <submittedName>
        <fullName evidence="1">Uncharacterized protein</fullName>
    </submittedName>
</protein>
<name>A0A2U2C5A1_9RHOB</name>
<evidence type="ECO:0000313" key="1">
    <source>
        <dbReference type="EMBL" id="PWE27060.1"/>
    </source>
</evidence>
<sequence>MAAPGSACDIAAKSLSETIATSVTSGIIEWSGAAKISNTMIHTISPPCSRAETFCPVFI</sequence>